<feature type="compositionally biased region" description="Low complexity" evidence="15">
    <location>
        <begin position="302"/>
        <end position="314"/>
    </location>
</feature>
<evidence type="ECO:0000256" key="15">
    <source>
        <dbReference type="SAM" id="MobiDB-lite"/>
    </source>
</evidence>
<dbReference type="InterPro" id="IPR000380">
    <property type="entry name" value="Topo_IA"/>
</dbReference>
<feature type="domain" description="Toprim" evidence="16">
    <location>
        <begin position="346"/>
        <end position="461"/>
    </location>
</feature>
<dbReference type="Pfam" id="PF13368">
    <property type="entry name" value="Toprim_C_rpt"/>
    <property type="match status" value="1"/>
</dbReference>
<reference evidence="18" key="1">
    <citation type="submission" date="2020-01" db="EMBL/GenBank/DDBJ databases">
        <title>Genome sequence of Kobresia littledalei, the first chromosome-level genome in the family Cyperaceae.</title>
        <authorList>
            <person name="Qu G."/>
        </authorList>
    </citation>
    <scope>NUCLEOTIDE SEQUENCE</scope>
    <source>
        <strain evidence="18">C.B.Clarke</strain>
        <tissue evidence="18">Leaf</tissue>
    </source>
</reference>
<keyword evidence="7" id="KW-0460">Magnesium</keyword>
<evidence type="ECO:0000256" key="3">
    <source>
        <dbReference type="ARBA" id="ARBA00012891"/>
    </source>
</evidence>
<dbReference type="GO" id="GO:0003677">
    <property type="term" value="F:DNA binding"/>
    <property type="evidence" value="ECO:0007669"/>
    <property type="project" value="UniProtKB-KW"/>
</dbReference>
<dbReference type="PROSITE" id="PS00396">
    <property type="entry name" value="TOPO_IA_1"/>
    <property type="match status" value="1"/>
</dbReference>
<dbReference type="GO" id="GO:0008270">
    <property type="term" value="F:zinc ion binding"/>
    <property type="evidence" value="ECO:0007669"/>
    <property type="project" value="UniProtKB-KW"/>
</dbReference>
<evidence type="ECO:0000256" key="5">
    <source>
        <dbReference type="ARBA" id="ARBA00022771"/>
    </source>
</evidence>
<dbReference type="Pfam" id="PF01396">
    <property type="entry name" value="Zn_ribbon_Top1"/>
    <property type="match status" value="1"/>
</dbReference>
<name>A0A833VAV4_9POAL</name>
<dbReference type="InterPro" id="IPR003602">
    <property type="entry name" value="Topo_IA_DNA-bd_dom"/>
</dbReference>
<dbReference type="PROSITE" id="PS52039">
    <property type="entry name" value="TOPO_IA_2"/>
    <property type="match status" value="1"/>
</dbReference>
<evidence type="ECO:0000313" key="19">
    <source>
        <dbReference type="Proteomes" id="UP000623129"/>
    </source>
</evidence>
<dbReference type="EMBL" id="SWLB01000012">
    <property type="protein sequence ID" value="KAF3331452.1"/>
    <property type="molecule type" value="Genomic_DNA"/>
</dbReference>
<dbReference type="Gene3D" id="2.70.20.10">
    <property type="entry name" value="Topoisomerase I, domain 3"/>
    <property type="match status" value="1"/>
</dbReference>
<keyword evidence="5" id="KW-0863">Zinc-finger</keyword>
<dbReference type="OrthoDB" id="430051at2759"/>
<dbReference type="InterPro" id="IPR013825">
    <property type="entry name" value="Topo_IA_cen_sub2"/>
</dbReference>
<dbReference type="HAMAP" id="MF_00952">
    <property type="entry name" value="Topoisom_1_prok"/>
    <property type="match status" value="1"/>
</dbReference>
<protein>
    <recommendedName>
        <fullName evidence="3">DNA topoisomerase</fullName>
        <ecNumber evidence="3">5.6.2.1</ecNumber>
    </recommendedName>
    <alternativeName>
        <fullName evidence="14">Omega-protein</fullName>
    </alternativeName>
    <alternativeName>
        <fullName evidence="13">Relaxing enzyme</fullName>
    </alternativeName>
    <alternativeName>
        <fullName evidence="11">Swivelase</fullName>
    </alternativeName>
    <alternativeName>
        <fullName evidence="12">Untwisting enzyme</fullName>
    </alternativeName>
</protein>
<keyword evidence="9" id="KW-0238">DNA-binding</keyword>
<feature type="compositionally biased region" description="Basic and acidic residues" evidence="15">
    <location>
        <begin position="190"/>
        <end position="199"/>
    </location>
</feature>
<dbReference type="InterPro" id="IPR028612">
    <property type="entry name" value="Topoisom_1_IA"/>
</dbReference>
<organism evidence="18 19">
    <name type="scientific">Carex littledalei</name>
    <dbReference type="NCBI Taxonomy" id="544730"/>
    <lineage>
        <taxon>Eukaryota</taxon>
        <taxon>Viridiplantae</taxon>
        <taxon>Streptophyta</taxon>
        <taxon>Embryophyta</taxon>
        <taxon>Tracheophyta</taxon>
        <taxon>Spermatophyta</taxon>
        <taxon>Magnoliopsida</taxon>
        <taxon>Liliopsida</taxon>
        <taxon>Poales</taxon>
        <taxon>Cyperaceae</taxon>
        <taxon>Cyperoideae</taxon>
        <taxon>Cariceae</taxon>
        <taxon>Carex</taxon>
        <taxon>Carex subgen. Euthyceras</taxon>
    </lineage>
</organism>
<dbReference type="Pfam" id="PF01131">
    <property type="entry name" value="Topoisom_bac"/>
    <property type="match status" value="1"/>
</dbReference>
<evidence type="ECO:0000256" key="7">
    <source>
        <dbReference type="ARBA" id="ARBA00022842"/>
    </source>
</evidence>
<dbReference type="PROSITE" id="PS50880">
    <property type="entry name" value="TOPRIM"/>
    <property type="match status" value="1"/>
</dbReference>
<sequence length="1153" mass="128085">MALQLRSMFSSSCVQRSLSSPYKFPPAMIQYQPFMSSRFTSLPYPPLAIGVRWIKPLQHPIINCSALTHANSRSTFRFPLQFKGWATYSSGHSGKSKEFADKISTNAPKRKGGSVALYTSLNGRSSTTAASKPTKKTVKTTKADKTVSKEEKEASINTDIISKEKKKASRTSTSQTKKDAEAEISNRTLSKAEKSNKASKEKKKASGTSTPQTKKDAEAEIPKKTLSKAKNSSTAKKKKESTSASSTKGVAMPQSLKKSSKAKKSTTSASPPENLVKTSSVKAPSKAKSSRTVKKENVANMSSSKKSSSRASSRTKGSNTVAESVNGAVKRGRSHDFKPLYPPVGKSVVVVESVTKSKVIQNYLGSMYEVVPSYGHVRDLAGRSRSVRPDEDFSMVWEVPHAAWTHLKSIRDALNGAENLILASDPDREGEAIAWHIVEMLHQQDALTKDIAISRVVFHEITESSIKAALQSPRDIDMDLVNAYLARRALDYLIGFNISPVLWRKLPGCQSAGRVQSAALALICDRESEIEQFKPAEYWNVKCLFSAKERGFDAHLTHYGRKKLNQLSVCSEEKAREIETHVSSSKFKVLSKNISKVSRNPPMPYITSTLQQDSANKLQFSASSTMKLAQRLYEGVKLSDGEATGLITYMRTDGFHISEGAAKDIVSFVQERYGDEFSSLGVRKYSKKVKNAQEAHEAIRPTDIRRLPSTLRGVLDEDAFKLYSLIWARTMACQMDPARNNIIQVDIGTADKVMIFRSSASRVDFLGYRAVYEDKEAEAIGTNSDEDETHDKHSEVLQGLEVNESIKLGEVNLSQHFTKPPPRYSEGALVKKLEELGIGRPSTYAVTMKVLQDRNYVVMKSRAFHPEFRGRMVTEFLAKHFSEVTDYSFTAGMETELDNVSAGTSQWKALLKKYWSRFSKCCELAVQLNPREVESMLESKFGHILFAQLPGESRKCPSCGTGTLRLKVSRFGMGYFIGCDQHPRCKYISSTLFQEDDDTQDPDKNQNLSFPAKCIGNFPGTDQKVLIKNGPYGYYVQLGEDNKGCTPKRAPLPHKNFNQLTLEDAVELLKYPKILGEHPDDGHNVLLTLSKAGYFIKHRSTIAPVPKNHDPKEMTLAKGVKILQSKNAKHLGRPKKGQRITTKFNKILGEQLA</sequence>
<keyword evidence="10 18" id="KW-0413">Isomerase</keyword>
<dbReference type="SMART" id="SM00493">
    <property type="entry name" value="TOPRIM"/>
    <property type="match status" value="1"/>
</dbReference>
<feature type="compositionally biased region" description="Basic and acidic residues" evidence="15">
    <location>
        <begin position="141"/>
        <end position="154"/>
    </location>
</feature>
<dbReference type="SMART" id="SM00437">
    <property type="entry name" value="TOP1Ac"/>
    <property type="match status" value="1"/>
</dbReference>
<dbReference type="GO" id="GO:0003917">
    <property type="term" value="F:DNA topoisomerase type I (single strand cut, ATP-independent) activity"/>
    <property type="evidence" value="ECO:0007669"/>
    <property type="project" value="UniProtKB-EC"/>
</dbReference>
<comment type="caution">
    <text evidence="18">The sequence shown here is derived from an EMBL/GenBank/DDBJ whole genome shotgun (WGS) entry which is preliminary data.</text>
</comment>
<proteinExistence type="inferred from homology"/>
<dbReference type="PANTHER" id="PTHR42785">
    <property type="entry name" value="DNA TOPOISOMERASE, TYPE IA, CORE"/>
    <property type="match status" value="1"/>
</dbReference>
<evidence type="ECO:0000259" key="17">
    <source>
        <dbReference type="PROSITE" id="PS52039"/>
    </source>
</evidence>
<dbReference type="EC" id="5.6.2.1" evidence="3"/>
<evidence type="ECO:0000256" key="11">
    <source>
        <dbReference type="ARBA" id="ARBA00030003"/>
    </source>
</evidence>
<dbReference type="InterPro" id="IPR005733">
    <property type="entry name" value="TopoI_bac-type"/>
</dbReference>
<feature type="region of interest" description="Disordered" evidence="15">
    <location>
        <begin position="119"/>
        <end position="323"/>
    </location>
</feature>
<evidence type="ECO:0000256" key="4">
    <source>
        <dbReference type="ARBA" id="ARBA00022723"/>
    </source>
</evidence>
<keyword evidence="6" id="KW-0862">Zinc</keyword>
<feature type="compositionally biased region" description="Low complexity" evidence="15">
    <location>
        <begin position="265"/>
        <end position="287"/>
    </location>
</feature>
<dbReference type="InterPro" id="IPR013826">
    <property type="entry name" value="Topo_IA_cen_sub3"/>
</dbReference>
<comment type="similarity">
    <text evidence="2">Belongs to the type IA topoisomerase family.</text>
</comment>
<dbReference type="InterPro" id="IPR006171">
    <property type="entry name" value="TOPRIM_dom"/>
</dbReference>
<evidence type="ECO:0000256" key="10">
    <source>
        <dbReference type="ARBA" id="ARBA00023235"/>
    </source>
</evidence>
<dbReference type="SMART" id="SM00436">
    <property type="entry name" value="TOP1Bc"/>
    <property type="match status" value="1"/>
</dbReference>
<dbReference type="InterPro" id="IPR013824">
    <property type="entry name" value="Topo_IA_cen_sub1"/>
</dbReference>
<comment type="catalytic activity">
    <reaction evidence="1">
        <text>ATP-independent breakage of single-stranded DNA, followed by passage and rejoining.</text>
        <dbReference type="EC" id="5.6.2.1"/>
    </reaction>
</comment>
<dbReference type="GO" id="GO:0005694">
    <property type="term" value="C:chromosome"/>
    <property type="evidence" value="ECO:0007669"/>
    <property type="project" value="InterPro"/>
</dbReference>
<dbReference type="GO" id="GO:0006265">
    <property type="term" value="P:DNA topological change"/>
    <property type="evidence" value="ECO:0007669"/>
    <property type="project" value="InterPro"/>
</dbReference>
<dbReference type="InterPro" id="IPR023405">
    <property type="entry name" value="Topo_IA_core_domain"/>
</dbReference>
<keyword evidence="19" id="KW-1185">Reference proteome</keyword>
<evidence type="ECO:0000256" key="8">
    <source>
        <dbReference type="ARBA" id="ARBA00023029"/>
    </source>
</evidence>
<dbReference type="CDD" id="cd03363">
    <property type="entry name" value="TOPRIM_TopoIA_TopoI"/>
    <property type="match status" value="1"/>
</dbReference>
<feature type="domain" description="Topo IA-type catalytic" evidence="17">
    <location>
        <begin position="477"/>
        <end position="924"/>
    </location>
</feature>
<keyword evidence="8" id="KW-0799">Topoisomerase</keyword>
<gene>
    <name evidence="18" type="ORF">FCM35_KLT02858</name>
</gene>
<evidence type="ECO:0000256" key="2">
    <source>
        <dbReference type="ARBA" id="ARBA00009446"/>
    </source>
</evidence>
<evidence type="ECO:0000313" key="18">
    <source>
        <dbReference type="EMBL" id="KAF3331452.1"/>
    </source>
</evidence>
<dbReference type="Gene3D" id="1.10.460.10">
    <property type="entry name" value="Topoisomerase I, domain 2"/>
    <property type="match status" value="1"/>
</dbReference>
<dbReference type="InterPro" id="IPR025589">
    <property type="entry name" value="Toprim_C_rpt"/>
</dbReference>
<dbReference type="CDD" id="cd00186">
    <property type="entry name" value="TOP1Ac"/>
    <property type="match status" value="1"/>
</dbReference>
<dbReference type="Proteomes" id="UP000623129">
    <property type="component" value="Unassembled WGS sequence"/>
</dbReference>
<accession>A0A833VAV4</accession>
<evidence type="ECO:0000256" key="12">
    <source>
        <dbReference type="ARBA" id="ARBA00031985"/>
    </source>
</evidence>
<keyword evidence="4" id="KW-0479">Metal-binding</keyword>
<dbReference type="InterPro" id="IPR023406">
    <property type="entry name" value="Topo_IA_AS"/>
</dbReference>
<dbReference type="InterPro" id="IPR003601">
    <property type="entry name" value="Topo_IA_2"/>
</dbReference>
<dbReference type="SUPFAM" id="SSF56712">
    <property type="entry name" value="Prokaryotic type I DNA topoisomerase"/>
    <property type="match status" value="1"/>
</dbReference>
<dbReference type="Gene3D" id="1.10.290.10">
    <property type="entry name" value="Topoisomerase I, domain 4"/>
    <property type="match status" value="1"/>
</dbReference>
<feature type="compositionally biased region" description="Basic and acidic residues" evidence="15">
    <location>
        <begin position="213"/>
        <end position="223"/>
    </location>
</feature>
<evidence type="ECO:0000256" key="9">
    <source>
        <dbReference type="ARBA" id="ARBA00023125"/>
    </source>
</evidence>
<dbReference type="PRINTS" id="PR00417">
    <property type="entry name" value="PRTPISMRASEI"/>
</dbReference>
<evidence type="ECO:0000256" key="1">
    <source>
        <dbReference type="ARBA" id="ARBA00000213"/>
    </source>
</evidence>
<dbReference type="InterPro" id="IPR013497">
    <property type="entry name" value="Topo_IA_cen"/>
</dbReference>
<dbReference type="Gene3D" id="3.40.50.140">
    <property type="match status" value="1"/>
</dbReference>
<dbReference type="NCBIfam" id="TIGR01051">
    <property type="entry name" value="topA_bact"/>
    <property type="match status" value="1"/>
</dbReference>
<dbReference type="Gene3D" id="3.30.65.10">
    <property type="entry name" value="Bacterial Topoisomerase I, domain 1"/>
    <property type="match status" value="1"/>
</dbReference>
<evidence type="ECO:0000256" key="14">
    <source>
        <dbReference type="ARBA" id="ARBA00032877"/>
    </source>
</evidence>
<dbReference type="InterPro" id="IPR034149">
    <property type="entry name" value="TOPRIM_TopoI"/>
</dbReference>
<evidence type="ECO:0000256" key="13">
    <source>
        <dbReference type="ARBA" id="ARBA00032235"/>
    </source>
</evidence>
<dbReference type="PANTHER" id="PTHR42785:SF1">
    <property type="entry name" value="DNA TOPOISOMERASE"/>
    <property type="match status" value="1"/>
</dbReference>
<evidence type="ECO:0000259" key="16">
    <source>
        <dbReference type="PROSITE" id="PS50880"/>
    </source>
</evidence>
<dbReference type="Pfam" id="PF01751">
    <property type="entry name" value="Toprim"/>
    <property type="match status" value="1"/>
</dbReference>
<dbReference type="InterPro" id="IPR013498">
    <property type="entry name" value="Topo_IA_Znf"/>
</dbReference>
<dbReference type="AlphaFoldDB" id="A0A833VAV4"/>
<evidence type="ECO:0000256" key="6">
    <source>
        <dbReference type="ARBA" id="ARBA00022833"/>
    </source>
</evidence>